<organism evidence="1 2">
    <name type="scientific">Photobacterium kishitanii</name>
    <dbReference type="NCBI Taxonomy" id="318456"/>
    <lineage>
        <taxon>Bacteria</taxon>
        <taxon>Pseudomonadati</taxon>
        <taxon>Pseudomonadota</taxon>
        <taxon>Gammaproteobacteria</taxon>
        <taxon>Vibrionales</taxon>
        <taxon>Vibrionaceae</taxon>
        <taxon>Photobacterium</taxon>
    </lineage>
</organism>
<comment type="caution">
    <text evidence="1">The sequence shown here is derived from an EMBL/GenBank/DDBJ whole genome shotgun (WGS) entry which is preliminary data.</text>
</comment>
<evidence type="ECO:0000313" key="2">
    <source>
        <dbReference type="Proteomes" id="UP000241426"/>
    </source>
</evidence>
<proteinExistence type="predicted"/>
<reference evidence="1 2" key="1">
    <citation type="submission" date="2018-01" db="EMBL/GenBank/DDBJ databases">
        <title>Whole genome sequencing of Histamine producing bacteria.</title>
        <authorList>
            <person name="Butler K."/>
        </authorList>
    </citation>
    <scope>NUCLEOTIDE SEQUENCE [LARGE SCALE GENOMIC DNA]</scope>
    <source>
        <strain evidence="1 2">FS-7.2</strain>
    </source>
</reference>
<dbReference type="RefSeq" id="WP_107289214.1">
    <property type="nucleotide sequence ID" value="NZ_PYNF01000003.1"/>
</dbReference>
<dbReference type="AlphaFoldDB" id="A0A2T3KLI8"/>
<dbReference type="EMBL" id="PYNF01000003">
    <property type="protein sequence ID" value="PSV00584.1"/>
    <property type="molecule type" value="Genomic_DNA"/>
</dbReference>
<dbReference type="Proteomes" id="UP000241426">
    <property type="component" value="Unassembled WGS sequence"/>
</dbReference>
<sequence>MADYSTYAELILTEVKNLEITDVIFASKDDKTYIVCLEDNPAFEKLLRIFSLRLDMLKTSVTKTFVKGSFWHQFGDNEHNPDEDFDIEELDWFNTVERHWIGTDEQYELYINDKHPSMYETVTYGSIKEEYPCFSEAIHTYKKEFKAIVFLDHWSGNPKAYSWVDTISINQDFSSLFFAKDAAKHFDFANIKNSKDFSWSEKLVSDAERFSERIGQDKAVVFTFG</sequence>
<evidence type="ECO:0000313" key="1">
    <source>
        <dbReference type="EMBL" id="PSV00584.1"/>
    </source>
</evidence>
<accession>A0A2T3KLI8</accession>
<gene>
    <name evidence="1" type="ORF">C9J27_05465</name>
</gene>
<protein>
    <submittedName>
        <fullName evidence="1">Uncharacterized protein</fullName>
    </submittedName>
</protein>
<name>A0A2T3KLI8_9GAMM</name>